<sequence length="59" mass="7322">MCKTYWLNYSLTIYRLHPNQIKFYIHKTKQYLIIRNRLMQKKLKSIFTNISQSVRLKSQ</sequence>
<protein>
    <submittedName>
        <fullName evidence="1">Major core protein p19</fullName>
    </submittedName>
</protein>
<accession>A0A074V6D7</accession>
<dbReference type="AlphaFoldDB" id="A0A074V6D7"/>
<name>A0A074V6D7_9NEIS</name>
<proteinExistence type="predicted"/>
<dbReference type="EMBL" id="AVQL01000439">
    <property type="protein sequence ID" value="KEQ00993.1"/>
    <property type="molecule type" value="Genomic_DNA"/>
</dbReference>
<gene>
    <name evidence="1" type="ORF">SASC598J21_012100</name>
</gene>
<evidence type="ECO:0000313" key="2">
    <source>
        <dbReference type="Proteomes" id="UP000027644"/>
    </source>
</evidence>
<dbReference type="Proteomes" id="UP000027644">
    <property type="component" value="Unassembled WGS sequence"/>
</dbReference>
<evidence type="ECO:0000313" key="1">
    <source>
        <dbReference type="EMBL" id="KEQ00993.1"/>
    </source>
</evidence>
<reference evidence="1 2" key="1">
    <citation type="journal article" date="2014" name="PLoS Genet.">
        <title>Hidden diversity in honey bee gut symbionts detected by single-cell genomics.</title>
        <authorList>
            <person name="Engel P."/>
            <person name="Stepanauskas R."/>
            <person name="Moran N."/>
        </authorList>
    </citation>
    <scope>NUCLEOTIDE SEQUENCE [LARGE SCALE GENOMIC DNA]</scope>
    <source>
        <strain evidence="1 2">SCGC AB-598-J21</strain>
    </source>
</reference>
<organism evidence="1 2">
    <name type="scientific">Snodgrassella alvi SCGC AB-598-J21</name>
    <dbReference type="NCBI Taxonomy" id="1385367"/>
    <lineage>
        <taxon>Bacteria</taxon>
        <taxon>Pseudomonadati</taxon>
        <taxon>Pseudomonadota</taxon>
        <taxon>Betaproteobacteria</taxon>
        <taxon>Neisseriales</taxon>
        <taxon>Neisseriaceae</taxon>
        <taxon>Snodgrassella</taxon>
    </lineage>
</organism>
<comment type="caution">
    <text evidence="1">The sequence shown here is derived from an EMBL/GenBank/DDBJ whole genome shotgun (WGS) entry which is preliminary data.</text>
</comment>